<dbReference type="PANTHER" id="PTHR42795">
    <property type="entry name" value="ALANINE DEHYDROGENASE"/>
    <property type="match status" value="1"/>
</dbReference>
<gene>
    <name evidence="4" type="primary">ald</name>
    <name evidence="4" type="ORF">SAVERM_2p079</name>
</gene>
<evidence type="ECO:0000259" key="3">
    <source>
        <dbReference type="SMART" id="SM01003"/>
    </source>
</evidence>
<dbReference type="AlphaFoldDB" id="A0A143T0I4"/>
<dbReference type="PANTHER" id="PTHR42795:SF1">
    <property type="entry name" value="ALANINE DEHYDROGENASE"/>
    <property type="match status" value="1"/>
</dbReference>
<sequence length="380" mass="41551">MTKLTVGVVATSRKENEQRLPIHPQHLGSLEAEVRSQMYFETGYGTPFGMPDNELARQSGGIRTREELFAECDVILLFKPVLQDFMELREEQILWGCPHFLQDEKATQVSIDRRLTVIAMEAMVNWSEDGTFQSSIGPKMGEMAGYCSVTHALACVGRTGRWGPPLRAAVIGYGSTGIGAVDALRAQGITDIRLVTQRPPSALGQPLNGVDNAQLVIDDADGGKLYAASGNGRTGLAQLLGSCDVIVNCVRQNPDAPLVFLTEEQATALKPGALIVDVSCDYGMGFSWARPTSFTRPLHHVSDTVRYHAVDHSPSYLWASATWVLSEAILPYLGTIVSGEAHWASNKTVDRAVEVRRGMVQNPQILSFQDRSPEYPHTVL</sequence>
<protein>
    <submittedName>
        <fullName evidence="4">Putative alanine dehydrogenase</fullName>
    </submittedName>
</protein>
<dbReference type="Gene3D" id="3.40.50.720">
    <property type="entry name" value="NAD(P)-binding Rossmann-like Domain"/>
    <property type="match status" value="2"/>
</dbReference>
<dbReference type="InterPro" id="IPR007886">
    <property type="entry name" value="AlaDH/PNT_N"/>
</dbReference>
<proteinExistence type="predicted"/>
<dbReference type="SUPFAM" id="SSF52283">
    <property type="entry name" value="Formate/glycerate dehydrogenase catalytic domain-like"/>
    <property type="match status" value="1"/>
</dbReference>
<dbReference type="SUPFAM" id="SSF51735">
    <property type="entry name" value="NAD(P)-binding Rossmann-fold domains"/>
    <property type="match status" value="1"/>
</dbReference>
<dbReference type="Pfam" id="PF05222">
    <property type="entry name" value="AlaDh_PNT_N"/>
    <property type="match status" value="1"/>
</dbReference>
<keyword evidence="1" id="KW-0560">Oxidoreductase</keyword>
<evidence type="ECO:0000313" key="4">
    <source>
        <dbReference type="EMBL" id="BAU77523.1"/>
    </source>
</evidence>
<dbReference type="OrthoDB" id="5918420at2"/>
<geneLocation type="plasmid" evidence="4">
    <name>SAP2</name>
</geneLocation>
<dbReference type="RefSeq" id="WP_037652314.1">
    <property type="nucleotide sequence ID" value="NZ_BAVY01000051.1"/>
</dbReference>
<dbReference type="SMART" id="SM01002">
    <property type="entry name" value="AlaDh_PNT_C"/>
    <property type="match status" value="1"/>
</dbReference>
<dbReference type="Pfam" id="PF01262">
    <property type="entry name" value="AlaDh_PNT_C"/>
    <property type="match status" value="1"/>
</dbReference>
<accession>A0A143T0I4</accession>
<evidence type="ECO:0000256" key="1">
    <source>
        <dbReference type="ARBA" id="ARBA00023002"/>
    </source>
</evidence>
<keyword evidence="4" id="KW-0614">Plasmid</keyword>
<dbReference type="GO" id="GO:0006524">
    <property type="term" value="P:alanine catabolic process"/>
    <property type="evidence" value="ECO:0007669"/>
    <property type="project" value="TreeGrafter"/>
</dbReference>
<evidence type="ECO:0000259" key="2">
    <source>
        <dbReference type="SMART" id="SM01002"/>
    </source>
</evidence>
<feature type="domain" description="Alanine dehydrogenase/pyridine nucleotide transhydrogenase N-terminal" evidence="3">
    <location>
        <begin position="7"/>
        <end position="137"/>
    </location>
</feature>
<dbReference type="EMBL" id="AP017380">
    <property type="protein sequence ID" value="BAU77523.1"/>
    <property type="molecule type" value="Genomic_DNA"/>
</dbReference>
<name>A0A143T0I4_STRAW</name>
<feature type="domain" description="Alanine dehydrogenase/pyridine nucleotide transhydrogenase NAD(H)-binding" evidence="2">
    <location>
        <begin position="152"/>
        <end position="309"/>
    </location>
</feature>
<dbReference type="SMART" id="SM01003">
    <property type="entry name" value="AlaDh_PNT_N"/>
    <property type="match status" value="1"/>
</dbReference>
<organism evidence="4">
    <name type="scientific">Streptomyces avermitilis (strain ATCC 31267 / DSM 46492 / JCM 5070 / NBRC 14893 / NCIMB 12804 / NRRL 8165 / MA-4680)</name>
    <dbReference type="NCBI Taxonomy" id="227882"/>
    <lineage>
        <taxon>Bacteria</taxon>
        <taxon>Bacillati</taxon>
        <taxon>Actinomycetota</taxon>
        <taxon>Actinomycetes</taxon>
        <taxon>Kitasatosporales</taxon>
        <taxon>Streptomycetaceae</taxon>
        <taxon>Streptomyces</taxon>
    </lineage>
</organism>
<dbReference type="GO" id="GO:0005886">
    <property type="term" value="C:plasma membrane"/>
    <property type="evidence" value="ECO:0007669"/>
    <property type="project" value="TreeGrafter"/>
</dbReference>
<dbReference type="GO" id="GO:0000286">
    <property type="term" value="F:alanine dehydrogenase activity"/>
    <property type="evidence" value="ECO:0007669"/>
    <property type="project" value="TreeGrafter"/>
</dbReference>
<reference evidence="4" key="1">
    <citation type="submission" date="2016-03" db="EMBL/GenBank/DDBJ databases">
        <title>Complete sequence of the second linear plasmid SAP2 of Streptomyces avermitilis.</title>
        <authorList>
            <person name="Ikeda H."/>
        </authorList>
    </citation>
    <scope>NUCLEOTIDE SEQUENCE</scope>
    <source>
        <strain evidence="4">MA-4680</strain>
        <plasmid evidence="4">SAP2</plasmid>
    </source>
</reference>
<dbReference type="InterPro" id="IPR036291">
    <property type="entry name" value="NAD(P)-bd_dom_sf"/>
</dbReference>
<dbReference type="InterPro" id="IPR007698">
    <property type="entry name" value="AlaDH/PNT_NAD(H)-bd"/>
</dbReference>